<dbReference type="Proteomes" id="UP001362999">
    <property type="component" value="Unassembled WGS sequence"/>
</dbReference>
<sequence length="199" mass="22105">MSRFSIFNAYKSAAVYLAPVPSYPPLFFVPNDAHHARIYRLRFHNHSPAHSNLRYTLIPSSSLLICLLPNIDSLGVYPVLESPTSRSPWTSAQSDKRYTRPPESRFCASPGLHYASIRNGRKITHSVSTFDLPPLPIRFITSACPLRSAPHPPQISSTSAAPSVSISSRPPIFRASPRRRTRYGLVLIPLLASRGTSRS</sequence>
<evidence type="ECO:0000256" key="1">
    <source>
        <dbReference type="SAM" id="MobiDB-lite"/>
    </source>
</evidence>
<evidence type="ECO:0000313" key="3">
    <source>
        <dbReference type="Proteomes" id="UP001362999"/>
    </source>
</evidence>
<accession>A0AAW0B384</accession>
<keyword evidence="3" id="KW-1185">Reference proteome</keyword>
<comment type="caution">
    <text evidence="2">The sequence shown here is derived from an EMBL/GenBank/DDBJ whole genome shotgun (WGS) entry which is preliminary data.</text>
</comment>
<evidence type="ECO:0000313" key="2">
    <source>
        <dbReference type="EMBL" id="KAK7019573.1"/>
    </source>
</evidence>
<organism evidence="2 3">
    <name type="scientific">Favolaschia claudopus</name>
    <dbReference type="NCBI Taxonomy" id="2862362"/>
    <lineage>
        <taxon>Eukaryota</taxon>
        <taxon>Fungi</taxon>
        <taxon>Dikarya</taxon>
        <taxon>Basidiomycota</taxon>
        <taxon>Agaricomycotina</taxon>
        <taxon>Agaricomycetes</taxon>
        <taxon>Agaricomycetidae</taxon>
        <taxon>Agaricales</taxon>
        <taxon>Marasmiineae</taxon>
        <taxon>Mycenaceae</taxon>
        <taxon>Favolaschia</taxon>
    </lineage>
</organism>
<proteinExistence type="predicted"/>
<protein>
    <submittedName>
        <fullName evidence="2">Uncharacterized protein</fullName>
    </submittedName>
</protein>
<dbReference type="AlphaFoldDB" id="A0AAW0B384"/>
<name>A0AAW0B384_9AGAR</name>
<reference evidence="2 3" key="1">
    <citation type="journal article" date="2024" name="J Genomics">
        <title>Draft genome sequencing and assembly of Favolaschia claudopus CIRM-BRFM 2984 isolated from oak limbs.</title>
        <authorList>
            <person name="Navarro D."/>
            <person name="Drula E."/>
            <person name="Chaduli D."/>
            <person name="Cazenave R."/>
            <person name="Ahrendt S."/>
            <person name="Wang J."/>
            <person name="Lipzen A."/>
            <person name="Daum C."/>
            <person name="Barry K."/>
            <person name="Grigoriev I.V."/>
            <person name="Favel A."/>
            <person name="Rosso M.N."/>
            <person name="Martin F."/>
        </authorList>
    </citation>
    <scope>NUCLEOTIDE SEQUENCE [LARGE SCALE GENOMIC DNA]</scope>
    <source>
        <strain evidence="2 3">CIRM-BRFM 2984</strain>
    </source>
</reference>
<feature type="region of interest" description="Disordered" evidence="1">
    <location>
        <begin position="82"/>
        <end position="102"/>
    </location>
</feature>
<gene>
    <name evidence="2" type="ORF">R3P38DRAFT_1252694</name>
</gene>
<feature type="compositionally biased region" description="Polar residues" evidence="1">
    <location>
        <begin position="82"/>
        <end position="93"/>
    </location>
</feature>
<dbReference type="EMBL" id="JAWWNJ010000043">
    <property type="protein sequence ID" value="KAK7019573.1"/>
    <property type="molecule type" value="Genomic_DNA"/>
</dbReference>